<evidence type="ECO:0000259" key="2">
    <source>
        <dbReference type="PROSITE" id="PS50164"/>
    </source>
</evidence>
<gene>
    <name evidence="3" type="ORF">FHS59_003437</name>
</gene>
<protein>
    <submittedName>
        <fullName evidence="3">Putative endonuclease</fullName>
    </submittedName>
</protein>
<feature type="domain" description="GIY-YIG" evidence="2">
    <location>
        <begin position="1"/>
        <end position="77"/>
    </location>
</feature>
<dbReference type="RefSeq" id="WP_184496553.1">
    <property type="nucleotide sequence ID" value="NZ_JACIJO010000003.1"/>
</dbReference>
<evidence type="ECO:0000256" key="1">
    <source>
        <dbReference type="ARBA" id="ARBA00007435"/>
    </source>
</evidence>
<evidence type="ECO:0000313" key="3">
    <source>
        <dbReference type="EMBL" id="MBB6327794.1"/>
    </source>
</evidence>
<comment type="similarity">
    <text evidence="1">Belongs to the UPF0213 family.</text>
</comment>
<sequence length="92" mass="11229">MFVYILTNRSKTTLYIGVTNDLHRRIYEHKNGLGSLNSFTSKYQCHNLVYYEEYGTPKEAIEREKELKKWRREKKNKLIEIQNPKWEFLEID</sequence>
<accession>A0A841MT20</accession>
<dbReference type="PANTHER" id="PTHR34477">
    <property type="entry name" value="UPF0213 PROTEIN YHBQ"/>
    <property type="match status" value="1"/>
</dbReference>
<dbReference type="PROSITE" id="PS50164">
    <property type="entry name" value="GIY_YIG"/>
    <property type="match status" value="1"/>
</dbReference>
<dbReference type="AlphaFoldDB" id="A0A841MT20"/>
<dbReference type="CDD" id="cd10448">
    <property type="entry name" value="GIY-YIG_unchar_3"/>
    <property type="match status" value="1"/>
</dbReference>
<dbReference type="SUPFAM" id="SSF82771">
    <property type="entry name" value="GIY-YIG endonuclease"/>
    <property type="match status" value="1"/>
</dbReference>
<reference evidence="3 4" key="1">
    <citation type="submission" date="2020-08" db="EMBL/GenBank/DDBJ databases">
        <title>Genomic Encyclopedia of Type Strains, Phase IV (KMG-IV): sequencing the most valuable type-strain genomes for metagenomic binning, comparative biology and taxonomic classification.</title>
        <authorList>
            <person name="Goeker M."/>
        </authorList>
    </citation>
    <scope>NUCLEOTIDE SEQUENCE [LARGE SCALE GENOMIC DNA]</scope>
    <source>
        <strain evidence="3 4">DSM 102044</strain>
    </source>
</reference>
<dbReference type="Proteomes" id="UP000588604">
    <property type="component" value="Unassembled WGS sequence"/>
</dbReference>
<dbReference type="InterPro" id="IPR000305">
    <property type="entry name" value="GIY-YIG_endonuc"/>
</dbReference>
<keyword evidence="3" id="KW-0540">Nuclease</keyword>
<dbReference type="PANTHER" id="PTHR34477:SF5">
    <property type="entry name" value="BSL5627 PROTEIN"/>
    <property type="match status" value="1"/>
</dbReference>
<dbReference type="InterPro" id="IPR050190">
    <property type="entry name" value="UPF0213_domain"/>
</dbReference>
<comment type="caution">
    <text evidence="3">The sequence shown here is derived from an EMBL/GenBank/DDBJ whole genome shotgun (WGS) entry which is preliminary data.</text>
</comment>
<keyword evidence="3" id="KW-0255">Endonuclease</keyword>
<dbReference type="InterPro" id="IPR035901">
    <property type="entry name" value="GIY-YIG_endonuc_sf"/>
</dbReference>
<keyword evidence="4" id="KW-1185">Reference proteome</keyword>
<dbReference type="SMART" id="SM00465">
    <property type="entry name" value="GIYc"/>
    <property type="match status" value="1"/>
</dbReference>
<proteinExistence type="inferred from homology"/>
<dbReference type="EMBL" id="JACIJO010000003">
    <property type="protein sequence ID" value="MBB6327794.1"/>
    <property type="molecule type" value="Genomic_DNA"/>
</dbReference>
<evidence type="ECO:0000313" key="4">
    <source>
        <dbReference type="Proteomes" id="UP000588604"/>
    </source>
</evidence>
<dbReference type="GO" id="GO:0004519">
    <property type="term" value="F:endonuclease activity"/>
    <property type="evidence" value="ECO:0007669"/>
    <property type="project" value="UniProtKB-KW"/>
</dbReference>
<organism evidence="3 4">
    <name type="scientific">Algoriphagus iocasae</name>
    <dbReference type="NCBI Taxonomy" id="1836499"/>
    <lineage>
        <taxon>Bacteria</taxon>
        <taxon>Pseudomonadati</taxon>
        <taxon>Bacteroidota</taxon>
        <taxon>Cytophagia</taxon>
        <taxon>Cytophagales</taxon>
        <taxon>Cyclobacteriaceae</taxon>
        <taxon>Algoriphagus</taxon>
    </lineage>
</organism>
<dbReference type="Pfam" id="PF01541">
    <property type="entry name" value="GIY-YIG"/>
    <property type="match status" value="1"/>
</dbReference>
<keyword evidence="3" id="KW-0378">Hydrolase</keyword>
<dbReference type="Gene3D" id="3.40.1440.10">
    <property type="entry name" value="GIY-YIG endonuclease"/>
    <property type="match status" value="1"/>
</dbReference>
<name>A0A841MT20_9BACT</name>